<dbReference type="InterPro" id="IPR043749">
    <property type="entry name" value="DUF5694"/>
</dbReference>
<dbReference type="Proteomes" id="UP001139971">
    <property type="component" value="Unassembled WGS sequence"/>
</dbReference>
<evidence type="ECO:0000256" key="1">
    <source>
        <dbReference type="SAM" id="SignalP"/>
    </source>
</evidence>
<keyword evidence="1" id="KW-0732">Signal</keyword>
<sequence length="354" mass="38312">MHKRYAALGLTLAVFSIGASARQPLPALDREVAGDRTQILVLGSVHLSGMPKSFKRESIEPVLDKLAAFKPQIVTIESLPGEQCDHVARHPAIYLPEDLEPYCRSTAEAKAATGLDVPAATAKAYTTLKTWPADPTPAQRRELASVFLAGGEAASALVQWLRLPPAERKAGDGLDATLVAQLEKFAASNNESFAIGAVLAARLGLERVYAVDDHTGDAAQFADAKAYGDAVMKAWEAGAGPAKAMRERDEALRNGSDMLALYRYINQPENQRIAIEADFGAAQRDPSPQRYGRQYVGGWEARNLRMVASIRVAFRDRPGARVLSIVGSSHKPWFDGLLGQMQGVDIVDVQKILK</sequence>
<dbReference type="EMBL" id="JAOVZO020000014">
    <property type="protein sequence ID" value="MDC8012680.1"/>
    <property type="molecule type" value="Genomic_DNA"/>
</dbReference>
<organism evidence="2 3">
    <name type="scientific">Tahibacter soli</name>
    <dbReference type="NCBI Taxonomy" id="2983605"/>
    <lineage>
        <taxon>Bacteria</taxon>
        <taxon>Pseudomonadati</taxon>
        <taxon>Pseudomonadota</taxon>
        <taxon>Gammaproteobacteria</taxon>
        <taxon>Lysobacterales</taxon>
        <taxon>Rhodanobacteraceae</taxon>
        <taxon>Tahibacter</taxon>
    </lineage>
</organism>
<feature type="chain" id="PRO_5040833161" evidence="1">
    <location>
        <begin position="22"/>
        <end position="354"/>
    </location>
</feature>
<keyword evidence="3" id="KW-1185">Reference proteome</keyword>
<dbReference type="Pfam" id="PF18950">
    <property type="entry name" value="DUF5694"/>
    <property type="match status" value="1"/>
</dbReference>
<gene>
    <name evidence="2" type="ORF">OD750_008980</name>
</gene>
<evidence type="ECO:0000313" key="2">
    <source>
        <dbReference type="EMBL" id="MDC8012680.1"/>
    </source>
</evidence>
<proteinExistence type="predicted"/>
<name>A0A9X3YK49_9GAMM</name>
<reference evidence="2" key="1">
    <citation type="submission" date="2023-02" db="EMBL/GenBank/DDBJ databases">
        <title>Tahibacter soli sp. nov. isolated from soil.</title>
        <authorList>
            <person name="Baek J.H."/>
            <person name="Lee J.K."/>
            <person name="Choi D.G."/>
            <person name="Jeon C.O."/>
        </authorList>
    </citation>
    <scope>NUCLEOTIDE SEQUENCE</scope>
    <source>
        <strain evidence="2">BL</strain>
    </source>
</reference>
<dbReference type="AlphaFoldDB" id="A0A9X3YK49"/>
<protein>
    <submittedName>
        <fullName evidence="2">DUF5694 domain-containing protein</fullName>
    </submittedName>
</protein>
<accession>A0A9X3YK49</accession>
<comment type="caution">
    <text evidence="2">The sequence shown here is derived from an EMBL/GenBank/DDBJ whole genome shotgun (WGS) entry which is preliminary data.</text>
</comment>
<evidence type="ECO:0000313" key="3">
    <source>
        <dbReference type="Proteomes" id="UP001139971"/>
    </source>
</evidence>
<dbReference type="RefSeq" id="WP_263544987.1">
    <property type="nucleotide sequence ID" value="NZ_JAOVZO020000014.1"/>
</dbReference>
<feature type="signal peptide" evidence="1">
    <location>
        <begin position="1"/>
        <end position="21"/>
    </location>
</feature>